<gene>
    <name evidence="1" type="ORF">Patl1_24123</name>
</gene>
<proteinExistence type="predicted"/>
<comment type="caution">
    <text evidence="1">The sequence shown here is derived from an EMBL/GenBank/DDBJ whole genome shotgun (WGS) entry which is preliminary data.</text>
</comment>
<evidence type="ECO:0000313" key="2">
    <source>
        <dbReference type="Proteomes" id="UP001164250"/>
    </source>
</evidence>
<name>A0ACC0ZV12_9ROSI</name>
<protein>
    <submittedName>
        <fullName evidence="1">Uncharacterized protein</fullName>
    </submittedName>
</protein>
<accession>A0ACC0ZV12</accession>
<dbReference type="EMBL" id="CM047909">
    <property type="protein sequence ID" value="KAJ0079010.1"/>
    <property type="molecule type" value="Genomic_DNA"/>
</dbReference>
<organism evidence="1 2">
    <name type="scientific">Pistacia atlantica</name>
    <dbReference type="NCBI Taxonomy" id="434234"/>
    <lineage>
        <taxon>Eukaryota</taxon>
        <taxon>Viridiplantae</taxon>
        <taxon>Streptophyta</taxon>
        <taxon>Embryophyta</taxon>
        <taxon>Tracheophyta</taxon>
        <taxon>Spermatophyta</taxon>
        <taxon>Magnoliopsida</taxon>
        <taxon>eudicotyledons</taxon>
        <taxon>Gunneridae</taxon>
        <taxon>Pentapetalae</taxon>
        <taxon>rosids</taxon>
        <taxon>malvids</taxon>
        <taxon>Sapindales</taxon>
        <taxon>Anacardiaceae</taxon>
        <taxon>Pistacia</taxon>
    </lineage>
</organism>
<reference evidence="2" key="1">
    <citation type="journal article" date="2023" name="G3 (Bethesda)">
        <title>Genome assembly and association tests identify interacting loci associated with vigor, precocity, and sex in interspecific pistachio rootstocks.</title>
        <authorList>
            <person name="Palmer W."/>
            <person name="Jacygrad E."/>
            <person name="Sagayaradj S."/>
            <person name="Cavanaugh K."/>
            <person name="Han R."/>
            <person name="Bertier L."/>
            <person name="Beede B."/>
            <person name="Kafkas S."/>
            <person name="Golino D."/>
            <person name="Preece J."/>
            <person name="Michelmore R."/>
        </authorList>
    </citation>
    <scope>NUCLEOTIDE SEQUENCE [LARGE SCALE GENOMIC DNA]</scope>
</reference>
<sequence length="155" mass="17804">MSPEYATEGIFSLKYDVYSFGVLLIEIISGKRNKGFCHLDPHHNLIGHVSRTDTCFTHLLLLSFFLSSTHFPRFNKRCIQVGLLCVQKFPENRPYMSSVVFMLANEDVALPRPREPGFFTERGLSTGTSPVKPHSNNIYIFPLVLFIRRDFSVKF</sequence>
<dbReference type="Proteomes" id="UP001164250">
    <property type="component" value="Chromosome 13"/>
</dbReference>
<keyword evidence="2" id="KW-1185">Reference proteome</keyword>
<evidence type="ECO:0000313" key="1">
    <source>
        <dbReference type="EMBL" id="KAJ0079010.1"/>
    </source>
</evidence>